<accession>A0A8S8ZZI0</accession>
<dbReference type="Proteomes" id="UP000433876">
    <property type="component" value="Unassembled WGS sequence"/>
</dbReference>
<reference evidence="1 2" key="1">
    <citation type="submission" date="2017-07" db="EMBL/GenBank/DDBJ databases">
        <title>Genome sequence of the Sordaria macrospora wild type strain R19027.</title>
        <authorList>
            <person name="Nowrousian M."/>
            <person name="Teichert I."/>
            <person name="Kueck U."/>
        </authorList>
    </citation>
    <scope>NUCLEOTIDE SEQUENCE [LARGE SCALE GENOMIC DNA]</scope>
    <source>
        <strain evidence="1 2">R19027</strain>
        <tissue evidence="1">Mycelium</tissue>
    </source>
</reference>
<protein>
    <submittedName>
        <fullName evidence="1">Uncharacterized protein</fullName>
    </submittedName>
</protein>
<organism evidence="1 2">
    <name type="scientific">Sordaria macrospora</name>
    <dbReference type="NCBI Taxonomy" id="5147"/>
    <lineage>
        <taxon>Eukaryota</taxon>
        <taxon>Fungi</taxon>
        <taxon>Dikarya</taxon>
        <taxon>Ascomycota</taxon>
        <taxon>Pezizomycotina</taxon>
        <taxon>Sordariomycetes</taxon>
        <taxon>Sordariomycetidae</taxon>
        <taxon>Sordariales</taxon>
        <taxon>Sordariaceae</taxon>
        <taxon>Sordaria</taxon>
    </lineage>
</organism>
<evidence type="ECO:0000313" key="2">
    <source>
        <dbReference type="Proteomes" id="UP000433876"/>
    </source>
</evidence>
<comment type="caution">
    <text evidence="1">The sequence shown here is derived from an EMBL/GenBank/DDBJ whole genome shotgun (WGS) entry which is preliminary data.</text>
</comment>
<evidence type="ECO:0000313" key="1">
    <source>
        <dbReference type="EMBL" id="KAA8633695.1"/>
    </source>
</evidence>
<dbReference type="EMBL" id="NMPR01000033">
    <property type="protein sequence ID" value="KAA8633695.1"/>
    <property type="molecule type" value="Genomic_DNA"/>
</dbReference>
<sequence length="139" mass="16283">MPRRCHSKHSRFTHHYRESGSLQFVRSKRCILVYNTAPFTCPVLPPTNQPSNHILTNNQHNSRHSKTRCRYHHYLKTHPRSQLSQQIDEDAANFYIKTRHHSYSRCREQSEVYSSSANQPSSPSLFTWIVSTTISLSKT</sequence>
<proteinExistence type="predicted"/>
<dbReference type="AlphaFoldDB" id="A0A8S8ZZI0"/>
<name>A0A8S8ZZI0_SORMA</name>
<gene>
    <name evidence="1" type="ORF">SMACR_06562</name>
</gene>